<gene>
    <name evidence="2" type="ORF">CERZMDRAFT_12653</name>
</gene>
<organism evidence="2 3">
    <name type="scientific">Cercospora zeae-maydis SCOH1-5</name>
    <dbReference type="NCBI Taxonomy" id="717836"/>
    <lineage>
        <taxon>Eukaryota</taxon>
        <taxon>Fungi</taxon>
        <taxon>Dikarya</taxon>
        <taxon>Ascomycota</taxon>
        <taxon>Pezizomycotina</taxon>
        <taxon>Dothideomycetes</taxon>
        <taxon>Dothideomycetidae</taxon>
        <taxon>Mycosphaerellales</taxon>
        <taxon>Mycosphaerellaceae</taxon>
        <taxon>Cercospora</taxon>
    </lineage>
</organism>
<dbReference type="Pfam" id="PF06985">
    <property type="entry name" value="HET"/>
    <property type="match status" value="1"/>
</dbReference>
<accession>A0A6A6FKD0</accession>
<protein>
    <recommendedName>
        <fullName evidence="1">Heterokaryon incompatibility domain-containing protein</fullName>
    </recommendedName>
</protein>
<feature type="non-terminal residue" evidence="2">
    <location>
        <position position="1"/>
    </location>
</feature>
<dbReference type="Proteomes" id="UP000799539">
    <property type="component" value="Unassembled WGS sequence"/>
</dbReference>
<reference evidence="2" key="1">
    <citation type="journal article" date="2020" name="Stud. Mycol.">
        <title>101 Dothideomycetes genomes: a test case for predicting lifestyles and emergence of pathogens.</title>
        <authorList>
            <person name="Haridas S."/>
            <person name="Albert R."/>
            <person name="Binder M."/>
            <person name="Bloem J."/>
            <person name="Labutti K."/>
            <person name="Salamov A."/>
            <person name="Andreopoulos B."/>
            <person name="Baker S."/>
            <person name="Barry K."/>
            <person name="Bills G."/>
            <person name="Bluhm B."/>
            <person name="Cannon C."/>
            <person name="Castanera R."/>
            <person name="Culley D."/>
            <person name="Daum C."/>
            <person name="Ezra D."/>
            <person name="Gonzalez J."/>
            <person name="Henrissat B."/>
            <person name="Kuo A."/>
            <person name="Liang C."/>
            <person name="Lipzen A."/>
            <person name="Lutzoni F."/>
            <person name="Magnuson J."/>
            <person name="Mondo S."/>
            <person name="Nolan M."/>
            <person name="Ohm R."/>
            <person name="Pangilinan J."/>
            <person name="Park H.-J."/>
            <person name="Ramirez L."/>
            <person name="Alfaro M."/>
            <person name="Sun H."/>
            <person name="Tritt A."/>
            <person name="Yoshinaga Y."/>
            <person name="Zwiers L.-H."/>
            <person name="Turgeon B."/>
            <person name="Goodwin S."/>
            <person name="Spatafora J."/>
            <person name="Crous P."/>
            <person name="Grigoriev I."/>
        </authorList>
    </citation>
    <scope>NUCLEOTIDE SEQUENCE</scope>
    <source>
        <strain evidence="2">SCOH1-5</strain>
    </source>
</reference>
<dbReference type="AlphaFoldDB" id="A0A6A6FKD0"/>
<evidence type="ECO:0000313" key="3">
    <source>
        <dbReference type="Proteomes" id="UP000799539"/>
    </source>
</evidence>
<dbReference type="InterPro" id="IPR052895">
    <property type="entry name" value="HetReg/Transcr_Mod"/>
</dbReference>
<sequence length="101" mass="11446">CTVSWTPLASAPPYKALSYHWGDQTETEQIRLDGKCTAVTSNLQVALKHISRTISEPLTLWIDAICINQNNEKEKCEQVARMRDIYSRAEEVIAWLGSSQH</sequence>
<keyword evidence="3" id="KW-1185">Reference proteome</keyword>
<name>A0A6A6FKD0_9PEZI</name>
<dbReference type="EMBL" id="ML992670">
    <property type="protein sequence ID" value="KAF2213754.1"/>
    <property type="molecule type" value="Genomic_DNA"/>
</dbReference>
<feature type="non-terminal residue" evidence="2">
    <location>
        <position position="101"/>
    </location>
</feature>
<proteinExistence type="predicted"/>
<feature type="domain" description="Heterokaryon incompatibility" evidence="1">
    <location>
        <begin position="14"/>
        <end position="100"/>
    </location>
</feature>
<evidence type="ECO:0000313" key="2">
    <source>
        <dbReference type="EMBL" id="KAF2213754.1"/>
    </source>
</evidence>
<evidence type="ECO:0000259" key="1">
    <source>
        <dbReference type="Pfam" id="PF06985"/>
    </source>
</evidence>
<dbReference type="PANTHER" id="PTHR24148">
    <property type="entry name" value="ANKYRIN REPEAT DOMAIN-CONTAINING PROTEIN 39 HOMOLOG-RELATED"/>
    <property type="match status" value="1"/>
</dbReference>
<dbReference type="OrthoDB" id="2157530at2759"/>
<dbReference type="InterPro" id="IPR010730">
    <property type="entry name" value="HET"/>
</dbReference>
<dbReference type="PANTHER" id="PTHR24148:SF73">
    <property type="entry name" value="HET DOMAIN PROTEIN (AFU_ORTHOLOGUE AFUA_8G01020)"/>
    <property type="match status" value="1"/>
</dbReference>